<evidence type="ECO:0000313" key="5">
    <source>
        <dbReference type="EMBL" id="SDU23911.1"/>
    </source>
</evidence>
<comment type="similarity">
    <text evidence="1">Belongs to the methyltransferase superfamily.</text>
</comment>
<dbReference type="CDD" id="cd02440">
    <property type="entry name" value="AdoMet_MTases"/>
    <property type="match status" value="1"/>
</dbReference>
<dbReference type="Pfam" id="PF08241">
    <property type="entry name" value="Methyltransf_11"/>
    <property type="match status" value="1"/>
</dbReference>
<dbReference type="InterPro" id="IPR051052">
    <property type="entry name" value="Diverse_substrate_MTase"/>
</dbReference>
<reference evidence="6" key="1">
    <citation type="submission" date="2016-10" db="EMBL/GenBank/DDBJ databases">
        <authorList>
            <person name="Varghese N."/>
            <person name="Submissions S."/>
        </authorList>
    </citation>
    <scope>NUCLEOTIDE SEQUENCE [LARGE SCALE GENOMIC DNA]</scope>
    <source>
        <strain evidence="6">DSM 17875</strain>
    </source>
</reference>
<name>A0A1H2GWI9_9PSED</name>
<evidence type="ECO:0000256" key="1">
    <source>
        <dbReference type="ARBA" id="ARBA00008361"/>
    </source>
</evidence>
<accession>A0A1H2GWI9</accession>
<feature type="domain" description="Methyltransferase type 11" evidence="4">
    <location>
        <begin position="41"/>
        <end position="129"/>
    </location>
</feature>
<dbReference type="EMBL" id="LT629785">
    <property type="protein sequence ID" value="SDU23911.1"/>
    <property type="molecule type" value="Genomic_DNA"/>
</dbReference>
<dbReference type="SUPFAM" id="SSF53335">
    <property type="entry name" value="S-adenosyl-L-methionine-dependent methyltransferases"/>
    <property type="match status" value="1"/>
</dbReference>
<dbReference type="PANTHER" id="PTHR44942:SF4">
    <property type="entry name" value="METHYLTRANSFERASE TYPE 11 DOMAIN-CONTAINING PROTEIN"/>
    <property type="match status" value="1"/>
</dbReference>
<keyword evidence="6" id="KW-1185">Reference proteome</keyword>
<dbReference type="PANTHER" id="PTHR44942">
    <property type="entry name" value="METHYLTRANSF_11 DOMAIN-CONTAINING PROTEIN"/>
    <property type="match status" value="1"/>
</dbReference>
<organism evidence="5 6">
    <name type="scientific">Pseudomonas pohangensis</name>
    <dbReference type="NCBI Taxonomy" id="364197"/>
    <lineage>
        <taxon>Bacteria</taxon>
        <taxon>Pseudomonadati</taxon>
        <taxon>Pseudomonadota</taxon>
        <taxon>Gammaproteobacteria</taxon>
        <taxon>Pseudomonadales</taxon>
        <taxon>Pseudomonadaceae</taxon>
        <taxon>Pseudomonas</taxon>
    </lineage>
</organism>
<evidence type="ECO:0000259" key="4">
    <source>
        <dbReference type="Pfam" id="PF08241"/>
    </source>
</evidence>
<dbReference type="InterPro" id="IPR013216">
    <property type="entry name" value="Methyltransf_11"/>
</dbReference>
<proteinExistence type="inferred from homology"/>
<dbReference type="GO" id="GO:0008757">
    <property type="term" value="F:S-adenosylmethionine-dependent methyltransferase activity"/>
    <property type="evidence" value="ECO:0007669"/>
    <property type="project" value="InterPro"/>
</dbReference>
<dbReference type="GO" id="GO:0032259">
    <property type="term" value="P:methylation"/>
    <property type="evidence" value="ECO:0007669"/>
    <property type="project" value="UniProtKB-KW"/>
</dbReference>
<sequence>MSDVTRLFGERASGYASFRPQYPSALFDWLAARSPQQQRALDIACGNGQASQPLAARFEQVLACDSSEQQLGEINCASALQLFAADARHLPLQSASLDLITVAQALHWFADPAFFAEARRCLRADGLFCAWCYGLMQINPAVDALVRELHGELLAGYWPAGRACVDNGYRDIHPDFPRIRVPDFAIQLHWSFEHLLGYLRTWSAVQRWEQQHQQDPVSMFQPALASAWGDIRQQLLVRWPLHFVAGYPGL</sequence>
<gene>
    <name evidence="5" type="ORF">SAMN05216296_2588</name>
</gene>
<dbReference type="STRING" id="364197.SAMN05216296_2588"/>
<dbReference type="InterPro" id="IPR029063">
    <property type="entry name" value="SAM-dependent_MTases_sf"/>
</dbReference>
<dbReference type="Proteomes" id="UP000243232">
    <property type="component" value="Chromosome I"/>
</dbReference>
<protein>
    <submittedName>
        <fullName evidence="5">Methyltransferase domain-containing protein</fullName>
    </submittedName>
</protein>
<evidence type="ECO:0000256" key="3">
    <source>
        <dbReference type="ARBA" id="ARBA00022679"/>
    </source>
</evidence>
<evidence type="ECO:0000313" key="6">
    <source>
        <dbReference type="Proteomes" id="UP000243232"/>
    </source>
</evidence>
<evidence type="ECO:0000256" key="2">
    <source>
        <dbReference type="ARBA" id="ARBA00022603"/>
    </source>
</evidence>
<dbReference type="AlphaFoldDB" id="A0A1H2GWI9"/>
<dbReference type="OrthoDB" id="9797252at2"/>
<keyword evidence="3 5" id="KW-0808">Transferase</keyword>
<keyword evidence="2 5" id="KW-0489">Methyltransferase</keyword>
<dbReference type="RefSeq" id="WP_090196010.1">
    <property type="nucleotide sequence ID" value="NZ_LT629785.1"/>
</dbReference>
<dbReference type="Gene3D" id="3.40.50.150">
    <property type="entry name" value="Vaccinia Virus protein VP39"/>
    <property type="match status" value="1"/>
</dbReference>